<dbReference type="KEGG" id="ndk:I601_3947"/>
<dbReference type="AlphaFoldDB" id="A0A1A9GPV8"/>
<sequence length="506" mass="52976">MKKSLKRAAAASAVCAVGLAGTLAANPAALADEAHKAPANQKVLTDFGMKALAFGTKIAVGGIDIKSLKDAQDILACTRTAGVERVKPSKLSTSELTKLISENAPVDIAKLISISPSTSRTSTYRDGSITGTRAVNTIADIKLGGELVDDLKIPTLKIAGLTSVADSFHDPADADGDGKRFGTDESFGFEGISLDYEGTVVEGTPLADLLDIVNQVAAPVNEVVDQLVKLLTDTIGGIIEIPGLGSIGLGKSFSHISDHAASSGASALAIEVDPSEKKNDSAVLLKLGYAQSRIADSAPSGVFRSTIMGLDLEALPLSDDISLLHLGGIGTESIPCEGTGNTKVVKTIEGERSIPLNIPGIGGVAVLDGLEYSYKAKQMSRGRAKSMAKSSLGSFTIPALDLEITGISSKLNLLSREGERVRGSKKPKFQVADILYKGESLVPAGGLKIRQTVEFAIDELQQKGFITFGPRFTRNYYGAKLSALNVVIPGIVDLDLGWLESQIYPR</sequence>
<dbReference type="RefSeq" id="WP_157520344.1">
    <property type="nucleotide sequence ID" value="NZ_CP015079.1"/>
</dbReference>
<proteinExistence type="predicted"/>
<evidence type="ECO:0008006" key="4">
    <source>
        <dbReference type="Google" id="ProtNLM"/>
    </source>
</evidence>
<protein>
    <recommendedName>
        <fullName evidence="4">TldD/PmbA family protein</fullName>
    </recommendedName>
</protein>
<keyword evidence="1" id="KW-0732">Signal</keyword>
<name>A0A1A9GPV8_9ACTN</name>
<evidence type="ECO:0000256" key="1">
    <source>
        <dbReference type="SAM" id="SignalP"/>
    </source>
</evidence>
<evidence type="ECO:0000313" key="2">
    <source>
        <dbReference type="EMBL" id="ANH40344.1"/>
    </source>
</evidence>
<keyword evidence="3" id="KW-1185">Reference proteome</keyword>
<evidence type="ECO:0000313" key="3">
    <source>
        <dbReference type="Proteomes" id="UP000077868"/>
    </source>
</evidence>
<organism evidence="2 3">
    <name type="scientific">Nocardioides dokdonensis FR1436</name>
    <dbReference type="NCBI Taxonomy" id="1300347"/>
    <lineage>
        <taxon>Bacteria</taxon>
        <taxon>Bacillati</taxon>
        <taxon>Actinomycetota</taxon>
        <taxon>Actinomycetes</taxon>
        <taxon>Propionibacteriales</taxon>
        <taxon>Nocardioidaceae</taxon>
        <taxon>Nocardioides</taxon>
    </lineage>
</organism>
<feature type="signal peptide" evidence="1">
    <location>
        <begin position="1"/>
        <end position="31"/>
    </location>
</feature>
<dbReference type="PATRIC" id="fig|1300347.3.peg.3952"/>
<dbReference type="OrthoDB" id="3774414at2"/>
<feature type="chain" id="PRO_5038488310" description="TldD/PmbA family protein" evidence="1">
    <location>
        <begin position="32"/>
        <end position="506"/>
    </location>
</feature>
<accession>A0A1A9GPV8</accession>
<dbReference type="Proteomes" id="UP000077868">
    <property type="component" value="Chromosome"/>
</dbReference>
<dbReference type="EMBL" id="CP015079">
    <property type="protein sequence ID" value="ANH40344.1"/>
    <property type="molecule type" value="Genomic_DNA"/>
</dbReference>
<gene>
    <name evidence="2" type="ORF">I601_3947</name>
</gene>
<reference evidence="2 3" key="1">
    <citation type="submission" date="2016-03" db="EMBL/GenBank/DDBJ databases">
        <title>Complete genome sequence of a soil Actinobacterium, Nocardioides dokdonensis FR1436.</title>
        <authorList>
            <person name="Kwon S.-K."/>
            <person name="Kim K."/>
            <person name="Kim J.F."/>
        </authorList>
    </citation>
    <scope>NUCLEOTIDE SEQUENCE [LARGE SCALE GENOMIC DNA]</scope>
    <source>
        <strain evidence="2 3">FR1436</strain>
    </source>
</reference>